<dbReference type="InterPro" id="IPR027417">
    <property type="entry name" value="P-loop_NTPase"/>
</dbReference>
<dbReference type="EMBL" id="PP926510">
    <property type="protein sequence ID" value="XDJ01046.1"/>
    <property type="molecule type" value="Genomic_DNA"/>
</dbReference>
<organism evidence="2">
    <name type="scientific">Klebsiella phage PMBT64</name>
    <dbReference type="NCBI Taxonomy" id="3229740"/>
    <lineage>
        <taxon>Viruses</taxon>
        <taxon>Duplodnaviria</taxon>
        <taxon>Heunggongvirae</taxon>
        <taxon>Uroviricota</taxon>
        <taxon>Caudoviricetes</taxon>
    </lineage>
</organism>
<feature type="region of interest" description="Disordered" evidence="1">
    <location>
        <begin position="1"/>
        <end position="93"/>
    </location>
</feature>
<dbReference type="SUPFAM" id="SSF52540">
    <property type="entry name" value="P-loop containing nucleoside triphosphate hydrolases"/>
    <property type="match status" value="1"/>
</dbReference>
<accession>A0AB39C323</accession>
<evidence type="ECO:0000313" key="2">
    <source>
        <dbReference type="EMBL" id="XDJ01046.1"/>
    </source>
</evidence>
<reference evidence="2" key="1">
    <citation type="submission" date="2024-06" db="EMBL/GenBank/DDBJ databases">
        <title>This phage originates from the Bacteriophage catalogue of the Bacteriophage Competence Centre, Department of Microbiology und Biotechnology, Max Rubner-Institut, Kiel, Germany.</title>
        <authorList>
            <person name="Sprotte S."/>
            <person name="Brinks E."/>
            <person name="Hille F."/>
        </authorList>
    </citation>
    <scope>NUCLEOTIDE SEQUENCE</scope>
</reference>
<protein>
    <submittedName>
        <fullName evidence="2">Uncharacterized protein</fullName>
    </submittedName>
</protein>
<sequence>MTEDNKAPLTPDDWKALLGDQDRQHEAADILNQPMTREEEEEAYSQEMADMQAYFDQVARAEESSAPEPVMAEDTTPSEPEQPKPKKKDAGQRHLELQRIVREENESQNLGMDLSAQRVEVAKRLAEEIEQGLVEDPALKDYDPGEYVLNTSPDFYDPVIEGLLNRRTINEINGDAGAGKTTLLVQMAVSLAMGRPLFNCFRVCNPGVSVFFTEDPDSVELQVAAWSLRTGVNLRDWIKVFKRPADLMEPGKLRIQKSRVMQFANGRPVNLVIFDSKMFHLAAANNNGVSMDENSNTDQQLITTAGHRFAESLNCAGIFIPHVSKGSLLSGQYDLESRGGSAAKGAVYKTFSLVREKTQTGKGLNARQKETGYTILNVGKSRQGGLKGRFKLKGFQVSVFAKDIEAKKKAVYERKFAPGQEVDRPDFIYIDDASKVWIFEDRVYDMDAGTEDEHFEPEEKRQAHFYTPLQEEVYRYVRAQQNGTARYREIIDAITGNVYREDGEPYSKDAVRKAIAKMTELQHLSKEVNPDAIRDPYYTVRDAVPPLMGSCRENH</sequence>
<evidence type="ECO:0000256" key="1">
    <source>
        <dbReference type="SAM" id="MobiDB-lite"/>
    </source>
</evidence>
<feature type="compositionally biased region" description="Basic and acidic residues" evidence="1">
    <location>
        <begin position="81"/>
        <end position="93"/>
    </location>
</feature>
<dbReference type="Pfam" id="PF13481">
    <property type="entry name" value="AAA_25"/>
    <property type="match status" value="1"/>
</dbReference>
<proteinExistence type="predicted"/>
<name>A0AB39C323_9CAUD</name>
<feature type="compositionally biased region" description="Basic and acidic residues" evidence="1">
    <location>
        <begin position="1"/>
        <end position="28"/>
    </location>
</feature>
<dbReference type="Gene3D" id="3.40.50.300">
    <property type="entry name" value="P-loop containing nucleotide triphosphate hydrolases"/>
    <property type="match status" value="1"/>
</dbReference>